<evidence type="ECO:0000256" key="1">
    <source>
        <dbReference type="SAM" id="Coils"/>
    </source>
</evidence>
<keyword evidence="1" id="KW-0175">Coiled coil</keyword>
<proteinExistence type="predicted"/>
<keyword evidence="4" id="KW-1185">Reference proteome</keyword>
<sequence length="374" mass="42481">MASPKDYTSMPWSMRLPIDTLEAAASPEYVPLDGISHSSLFAVVSSPIAAAQGTNNEALIRQLAEAHAKLRKYEARTANLQIDSAKHGMSLRIKNLEEELGQCRKRENTIVEVFLHNFEKEKELARKIKALEERERKVREEDDRVQAEKQELASARREIEIAKDGLEALAPCSPNGLTSEEYLTCSTPPSPWHRSHQHPTSKEEAPKIRPVIKVLHTPGTETLFDPVNQNKFKEYQLPVTFEDMGTNAVQLLRRHDYYKGWLDATKVSVQQRDVNEGFTPASGVPHLHDSFHAKSPRNAGYSAGMLFTYAALCQEHGKPELGIRLDDRRFNSRSLAVPKRHEKEPFWVGYAGGQQYAHKCFWREVAEVERKDCK</sequence>
<reference evidence="4" key="1">
    <citation type="submission" date="2018-05" db="EMBL/GenBank/DDBJ databases">
        <title>Draft genome sequence of Stemphylium lycopersici strain CIDEFI 213.</title>
        <authorList>
            <person name="Medina R."/>
            <person name="Franco M.E.E."/>
            <person name="Lucentini C.G."/>
            <person name="Saparrat M.C.N."/>
            <person name="Balatti P.A."/>
        </authorList>
    </citation>
    <scope>NUCLEOTIDE SEQUENCE [LARGE SCALE GENOMIC DNA]</scope>
    <source>
        <strain evidence="4">CIDEFI 213</strain>
    </source>
</reference>
<feature type="coiled-coil region" evidence="1">
    <location>
        <begin position="115"/>
        <end position="165"/>
    </location>
</feature>
<dbReference type="EMBL" id="QGDH01000019">
    <property type="protein sequence ID" value="RAR14666.1"/>
    <property type="molecule type" value="Genomic_DNA"/>
</dbReference>
<comment type="caution">
    <text evidence="3">The sequence shown here is derived from an EMBL/GenBank/DDBJ whole genome shotgun (WGS) entry which is preliminary data.</text>
</comment>
<protein>
    <submittedName>
        <fullName evidence="3">Uncharacterized protein</fullName>
    </submittedName>
</protein>
<dbReference type="AlphaFoldDB" id="A0A364NBM5"/>
<dbReference type="OrthoDB" id="3800276at2759"/>
<organism evidence="3 4">
    <name type="scientific">Stemphylium lycopersici</name>
    <name type="common">Tomato gray leaf spot disease fungus</name>
    <name type="synonym">Thyrospora lycopersici</name>
    <dbReference type="NCBI Taxonomy" id="183478"/>
    <lineage>
        <taxon>Eukaryota</taxon>
        <taxon>Fungi</taxon>
        <taxon>Dikarya</taxon>
        <taxon>Ascomycota</taxon>
        <taxon>Pezizomycotina</taxon>
        <taxon>Dothideomycetes</taxon>
        <taxon>Pleosporomycetidae</taxon>
        <taxon>Pleosporales</taxon>
        <taxon>Pleosporineae</taxon>
        <taxon>Pleosporaceae</taxon>
        <taxon>Stemphylium</taxon>
    </lineage>
</organism>
<feature type="coiled-coil region" evidence="1">
    <location>
        <begin position="56"/>
        <end position="83"/>
    </location>
</feature>
<evidence type="ECO:0000313" key="3">
    <source>
        <dbReference type="EMBL" id="RAR14666.1"/>
    </source>
</evidence>
<feature type="region of interest" description="Disordered" evidence="2">
    <location>
        <begin position="181"/>
        <end position="204"/>
    </location>
</feature>
<gene>
    <name evidence="3" type="ORF">DDE83_001889</name>
</gene>
<name>A0A364NBM5_STELY</name>
<evidence type="ECO:0000313" key="4">
    <source>
        <dbReference type="Proteomes" id="UP000249619"/>
    </source>
</evidence>
<accession>A0A364NBM5</accession>
<evidence type="ECO:0000256" key="2">
    <source>
        <dbReference type="SAM" id="MobiDB-lite"/>
    </source>
</evidence>
<dbReference type="Proteomes" id="UP000249619">
    <property type="component" value="Unassembled WGS sequence"/>
</dbReference>